<dbReference type="EMBL" id="QEAP01000001">
    <property type="protein sequence ID" value="TPX78634.1"/>
    <property type="molecule type" value="Genomic_DNA"/>
</dbReference>
<evidence type="ECO:0000313" key="4">
    <source>
        <dbReference type="Proteomes" id="UP000320333"/>
    </source>
</evidence>
<dbReference type="GO" id="GO:0005737">
    <property type="term" value="C:cytoplasm"/>
    <property type="evidence" value="ECO:0007669"/>
    <property type="project" value="TreeGrafter"/>
</dbReference>
<dbReference type="InterPro" id="IPR014756">
    <property type="entry name" value="Ig_E-set"/>
</dbReference>
<dbReference type="PROSITE" id="PS50105">
    <property type="entry name" value="SAM_DOMAIN"/>
    <property type="match status" value="1"/>
</dbReference>
<reference evidence="3 4" key="1">
    <citation type="journal article" date="2019" name="Sci. Rep.">
        <title>Comparative genomics of chytrid fungi reveal insights into the obligate biotrophic and pathogenic lifestyle of Synchytrium endobioticum.</title>
        <authorList>
            <person name="van de Vossenberg B.T.L.H."/>
            <person name="Warris S."/>
            <person name="Nguyen H.D.T."/>
            <person name="van Gent-Pelzer M.P.E."/>
            <person name="Joly D.L."/>
            <person name="van de Geest H.C."/>
            <person name="Bonants P.J.M."/>
            <person name="Smith D.S."/>
            <person name="Levesque C.A."/>
            <person name="van der Lee T.A.J."/>
        </authorList>
    </citation>
    <scope>NUCLEOTIDE SEQUENCE [LARGE SCALE GENOMIC DNA]</scope>
    <source>
        <strain evidence="3 4">CBS 675.73</strain>
    </source>
</reference>
<dbReference type="Pfam" id="PF00339">
    <property type="entry name" value="Arrestin_N"/>
    <property type="match status" value="1"/>
</dbReference>
<feature type="domain" description="SAM" evidence="2">
    <location>
        <begin position="572"/>
        <end position="637"/>
    </location>
</feature>
<proteinExistence type="predicted"/>
<dbReference type="Gene3D" id="2.60.40.640">
    <property type="match status" value="1"/>
</dbReference>
<dbReference type="InterPro" id="IPR050357">
    <property type="entry name" value="Arrestin_domain-protein"/>
</dbReference>
<dbReference type="STRING" id="246404.A0A507FQU2"/>
<protein>
    <recommendedName>
        <fullName evidence="2">SAM domain-containing protein</fullName>
    </recommendedName>
</protein>
<evidence type="ECO:0000313" key="3">
    <source>
        <dbReference type="EMBL" id="TPX78634.1"/>
    </source>
</evidence>
<organism evidence="3 4">
    <name type="scientific">Chytriomyces confervae</name>
    <dbReference type="NCBI Taxonomy" id="246404"/>
    <lineage>
        <taxon>Eukaryota</taxon>
        <taxon>Fungi</taxon>
        <taxon>Fungi incertae sedis</taxon>
        <taxon>Chytridiomycota</taxon>
        <taxon>Chytridiomycota incertae sedis</taxon>
        <taxon>Chytridiomycetes</taxon>
        <taxon>Chytridiales</taxon>
        <taxon>Chytriomycetaceae</taxon>
        <taxon>Chytriomyces</taxon>
    </lineage>
</organism>
<feature type="region of interest" description="Disordered" evidence="1">
    <location>
        <begin position="334"/>
        <end position="477"/>
    </location>
</feature>
<dbReference type="InterPro" id="IPR014752">
    <property type="entry name" value="Arrestin-like_C"/>
</dbReference>
<dbReference type="AlphaFoldDB" id="A0A507FQU2"/>
<dbReference type="SMART" id="SM00454">
    <property type="entry name" value="SAM"/>
    <property type="match status" value="1"/>
</dbReference>
<dbReference type="Pfam" id="PF07647">
    <property type="entry name" value="SAM_2"/>
    <property type="match status" value="1"/>
</dbReference>
<feature type="compositionally biased region" description="Polar residues" evidence="1">
    <location>
        <begin position="334"/>
        <end position="344"/>
    </location>
</feature>
<dbReference type="PANTHER" id="PTHR11188:SF17">
    <property type="entry name" value="FI21816P1"/>
    <property type="match status" value="1"/>
</dbReference>
<dbReference type="Gene3D" id="1.10.150.50">
    <property type="entry name" value="Transcription Factor, Ets-1"/>
    <property type="match status" value="1"/>
</dbReference>
<comment type="caution">
    <text evidence="3">The sequence shown here is derived from an EMBL/GenBank/DDBJ whole genome shotgun (WGS) entry which is preliminary data.</text>
</comment>
<feature type="compositionally biased region" description="Polar residues" evidence="1">
    <location>
        <begin position="366"/>
        <end position="381"/>
    </location>
</feature>
<dbReference type="GO" id="GO:0015031">
    <property type="term" value="P:protein transport"/>
    <property type="evidence" value="ECO:0007669"/>
    <property type="project" value="TreeGrafter"/>
</dbReference>
<dbReference type="SUPFAM" id="SSF47769">
    <property type="entry name" value="SAM/Pointed domain"/>
    <property type="match status" value="1"/>
</dbReference>
<feature type="region of interest" description="Disordered" evidence="1">
    <location>
        <begin position="541"/>
        <end position="562"/>
    </location>
</feature>
<dbReference type="OrthoDB" id="73680at2759"/>
<dbReference type="SUPFAM" id="SSF81296">
    <property type="entry name" value="E set domains"/>
    <property type="match status" value="1"/>
</dbReference>
<feature type="compositionally biased region" description="Polar residues" evidence="1">
    <location>
        <begin position="390"/>
        <end position="417"/>
    </location>
</feature>
<accession>A0A507FQU2</accession>
<dbReference type="PANTHER" id="PTHR11188">
    <property type="entry name" value="ARRESTIN DOMAIN CONTAINING PROTEIN"/>
    <property type="match status" value="1"/>
</dbReference>
<dbReference type="Proteomes" id="UP000320333">
    <property type="component" value="Unassembled WGS sequence"/>
</dbReference>
<dbReference type="InterPro" id="IPR013761">
    <property type="entry name" value="SAM/pointed_sf"/>
</dbReference>
<keyword evidence="4" id="KW-1185">Reference proteome</keyword>
<dbReference type="InterPro" id="IPR001660">
    <property type="entry name" value="SAM"/>
</dbReference>
<feature type="compositionally biased region" description="Polar residues" evidence="1">
    <location>
        <begin position="431"/>
        <end position="448"/>
    </location>
</feature>
<evidence type="ECO:0000256" key="1">
    <source>
        <dbReference type="SAM" id="MobiDB-lite"/>
    </source>
</evidence>
<evidence type="ECO:0000259" key="2">
    <source>
        <dbReference type="PROSITE" id="PS50105"/>
    </source>
</evidence>
<dbReference type="InterPro" id="IPR011021">
    <property type="entry name" value="Arrestin-like_N"/>
</dbReference>
<gene>
    <name evidence="3" type="ORF">CcCBS67573_g00076</name>
</gene>
<name>A0A507FQU2_9FUNG</name>
<sequence length="644" mass="71386">MSTRYLERFEVVGRGGNVMPDGSIVVQAGWDIESFLEAAVVLRLGNKLKNVRIQAEFRGFMETRWESMGKEATKPESEDYKVQSYGRVFQQIVEVVHDSKEAIMPSATGGSINFPFKFSLPATSMPPSFNTVAGSIQYVIKVSMLYQEGMNLLKSSCDVEVPVTVTMPEIAKYQILAAPSQMHHRGEAQEDKVDFSVEIQKRILCIGDSLEVDVIIHSTPGDTRIRSMNASLRSVVSYIHKGTNVGSQSKVPRPLSEMSQAFPLVKVGIAGADPIARRVYLLVDPELASASFESPFISSKTIFRLEIIIDDSETPNISYEVPIVVLPSLNNGHGTPSLSPNSPQFGPKSSPPLSPHSPNMGPMYSSRKTSIAQSESGSMFDSTPLLPRSMNGSLSQPYYNPIITTQNGTPPSQWNQAPPSPPTSFRRRNHSLNQLVNNRLPRTSSAAHLSSPRAHPRVHSDLDRNGSVGSGTGGQVPNLVAMQRSRSMTNTQRAFHNDGRLFEGRPMNASQMIQMREMERLNSEQDKLSQLLVELRGMEVQTQKSAGGPSVKRHRSVASNSSLSNNVPKEYWTVQMVSEWVQQMGGDEEVVQKFIDQQIDGVVLMTLTMDDLRTELGITQVNVRRAVMEAIEMHQRHHQQEQQL</sequence>